<dbReference type="GO" id="GO:0005096">
    <property type="term" value="F:GTPase activator activity"/>
    <property type="evidence" value="ECO:0007669"/>
    <property type="project" value="TreeGrafter"/>
</dbReference>
<evidence type="ECO:0000313" key="3">
    <source>
        <dbReference type="Proteomes" id="UP000271162"/>
    </source>
</evidence>
<keyword evidence="3" id="KW-1185">Reference proteome</keyword>
<reference evidence="4" key="1">
    <citation type="submission" date="2017-02" db="UniProtKB">
        <authorList>
            <consortium name="WormBaseParasite"/>
        </authorList>
    </citation>
    <scope>IDENTIFICATION</scope>
</reference>
<dbReference type="Gene3D" id="1.10.555.10">
    <property type="entry name" value="Rho GTPase activation protein"/>
    <property type="match status" value="1"/>
</dbReference>
<evidence type="ECO:0000256" key="1">
    <source>
        <dbReference type="SAM" id="MobiDB-lite"/>
    </source>
</evidence>
<reference evidence="2 3" key="2">
    <citation type="submission" date="2018-11" db="EMBL/GenBank/DDBJ databases">
        <authorList>
            <consortium name="Pathogen Informatics"/>
        </authorList>
    </citation>
    <scope>NUCLEOTIDE SEQUENCE [LARGE SCALE GENOMIC DNA]</scope>
</reference>
<accession>A0A0N4YPN9</accession>
<dbReference type="WBParaSite" id="NBR_0001921001-mRNA-1">
    <property type="protein sequence ID" value="NBR_0001921001-mRNA-1"/>
    <property type="gene ID" value="NBR_0001921001"/>
</dbReference>
<dbReference type="STRING" id="27835.A0A0N4YPN9"/>
<feature type="compositionally biased region" description="Polar residues" evidence="1">
    <location>
        <begin position="141"/>
        <end position="154"/>
    </location>
</feature>
<name>A0A0N4YPN9_NIPBR</name>
<feature type="compositionally biased region" description="Low complexity" evidence="1">
    <location>
        <begin position="117"/>
        <end position="134"/>
    </location>
</feature>
<dbReference type="EMBL" id="UYSL01023983">
    <property type="protein sequence ID" value="VDL82940.1"/>
    <property type="molecule type" value="Genomic_DNA"/>
</dbReference>
<dbReference type="PANTHER" id="PTHR45876:SF8">
    <property type="entry name" value="FI04035P"/>
    <property type="match status" value="1"/>
</dbReference>
<dbReference type="InterPro" id="IPR008936">
    <property type="entry name" value="Rho_GTPase_activation_prot"/>
</dbReference>
<proteinExistence type="predicted"/>
<organism evidence="4">
    <name type="scientific">Nippostrongylus brasiliensis</name>
    <name type="common">Rat hookworm</name>
    <dbReference type="NCBI Taxonomy" id="27835"/>
    <lineage>
        <taxon>Eukaryota</taxon>
        <taxon>Metazoa</taxon>
        <taxon>Ecdysozoa</taxon>
        <taxon>Nematoda</taxon>
        <taxon>Chromadorea</taxon>
        <taxon>Rhabditida</taxon>
        <taxon>Rhabditina</taxon>
        <taxon>Rhabditomorpha</taxon>
        <taxon>Strongyloidea</taxon>
        <taxon>Heligmosomidae</taxon>
        <taxon>Nippostrongylus</taxon>
    </lineage>
</organism>
<dbReference type="SUPFAM" id="SSF48350">
    <property type="entry name" value="GTPase activation domain, GAP"/>
    <property type="match status" value="1"/>
</dbReference>
<protein>
    <submittedName>
        <fullName evidence="4">Rho GTPase-activating protein 39 (inferred by orthology to a human protein)</fullName>
    </submittedName>
</protein>
<gene>
    <name evidence="2" type="ORF">NBR_LOCUS19211</name>
</gene>
<evidence type="ECO:0000313" key="2">
    <source>
        <dbReference type="EMBL" id="VDL82940.1"/>
    </source>
</evidence>
<dbReference type="PANTHER" id="PTHR45876">
    <property type="entry name" value="FI04035P"/>
    <property type="match status" value="1"/>
</dbReference>
<dbReference type="AlphaFoldDB" id="A0A0N4YPN9"/>
<dbReference type="Proteomes" id="UP000271162">
    <property type="component" value="Unassembled WGS sequence"/>
</dbReference>
<feature type="region of interest" description="Disordered" evidence="1">
    <location>
        <begin position="92"/>
        <end position="173"/>
    </location>
</feature>
<evidence type="ECO:0000313" key="4">
    <source>
        <dbReference type="WBParaSite" id="NBR_0001921001-mRNA-1"/>
    </source>
</evidence>
<sequence>MSVQKANARESMVRRTCETQTSPAIRRVVGGSRRIVAQNIGPEAGVIMTRTASRSSNGTVNGMQQSFDWMSIDDQSDSLSIGGDRCDYRDYNRDFGRSPRQFPPFPTMGTTSTMSTAPSADSIPARSSRSSSPPVQKRQLFPTNTGPKKSTNAGGWTKEAPKQPLSAPDNKQLKKDSPMIFKLIQGYMGDRKSKTPIDQVAVSHFAQQCAKRLSKSQIRPKPSLAAVQEARVHIFNPPQFSASLSELMEMQNERYPQLRLPWIETTLIELLYESGARRTEGLFRVPADPDQLMTTRARLDMFDLSREEVVAHTKMDASNLAMVMAPNVLRCESEDPRVIFENTRREMTFLKTLITSYETSFIQGLV</sequence>
<dbReference type="GO" id="GO:0005737">
    <property type="term" value="C:cytoplasm"/>
    <property type="evidence" value="ECO:0007669"/>
    <property type="project" value="TreeGrafter"/>
</dbReference>